<evidence type="ECO:0000256" key="1">
    <source>
        <dbReference type="SAM" id="Phobius"/>
    </source>
</evidence>
<dbReference type="InterPro" id="IPR000160">
    <property type="entry name" value="GGDEF_dom"/>
</dbReference>
<accession>A0A061AGU4</accession>
<protein>
    <submittedName>
        <fullName evidence="4">Diguanylate cyclase with PAS sensor</fullName>
    </submittedName>
</protein>
<dbReference type="CDD" id="cd00077">
    <property type="entry name" value="HDc"/>
    <property type="match status" value="1"/>
</dbReference>
<evidence type="ECO:0000313" key="4">
    <source>
        <dbReference type="EMBL" id="CDR30791.1"/>
    </source>
</evidence>
<dbReference type="PATRIC" id="fig|35623.3.peg.718"/>
<dbReference type="PROSITE" id="PS50887">
    <property type="entry name" value="GGDEF"/>
    <property type="match status" value="1"/>
</dbReference>
<dbReference type="Pfam" id="PF00990">
    <property type="entry name" value="GGDEF"/>
    <property type="match status" value="1"/>
</dbReference>
<keyword evidence="5" id="KW-1185">Reference proteome</keyword>
<evidence type="ECO:0000259" key="3">
    <source>
        <dbReference type="PROSITE" id="PS51832"/>
    </source>
</evidence>
<dbReference type="HOGENOM" id="CLU_000445_92_5_14"/>
<dbReference type="Gene3D" id="1.10.3210.10">
    <property type="entry name" value="Hypothetical protein af1432"/>
    <property type="match status" value="1"/>
</dbReference>
<dbReference type="PANTHER" id="PTHR43155">
    <property type="entry name" value="CYCLIC DI-GMP PHOSPHODIESTERASE PA4108-RELATED"/>
    <property type="match status" value="1"/>
</dbReference>
<keyword evidence="1" id="KW-0472">Membrane</keyword>
<dbReference type="Gene3D" id="3.30.70.270">
    <property type="match status" value="1"/>
</dbReference>
<dbReference type="SMART" id="SM00471">
    <property type="entry name" value="HDc"/>
    <property type="match status" value="1"/>
</dbReference>
<keyword evidence="1" id="KW-0812">Transmembrane</keyword>
<dbReference type="SUPFAM" id="SSF55785">
    <property type="entry name" value="PYP-like sensor domain (PAS domain)"/>
    <property type="match status" value="2"/>
</dbReference>
<dbReference type="InterPro" id="IPR035965">
    <property type="entry name" value="PAS-like_dom_sf"/>
</dbReference>
<dbReference type="STRING" id="35623.Aocu_07180"/>
<dbReference type="InterPro" id="IPR003607">
    <property type="entry name" value="HD/PDEase_dom"/>
</dbReference>
<proteinExistence type="predicted"/>
<dbReference type="Pfam" id="PF13487">
    <property type="entry name" value="HD_5"/>
    <property type="match status" value="1"/>
</dbReference>
<reference evidence="5" key="1">
    <citation type="submission" date="2014-05" db="EMBL/GenBank/DDBJ databases">
        <authorList>
            <person name="Kube M."/>
        </authorList>
    </citation>
    <scope>NUCLEOTIDE SEQUENCE [LARGE SCALE GENOMIC DNA]</scope>
</reference>
<dbReference type="InterPro" id="IPR013656">
    <property type="entry name" value="PAS_4"/>
</dbReference>
<dbReference type="CDD" id="cd01949">
    <property type="entry name" value="GGDEF"/>
    <property type="match status" value="1"/>
</dbReference>
<sequence length="641" mass="74471">MYILEHVLPDFTIYYEYVIIFTSILLILITAYAIYEMIKIKDINKKIRYSNDKLNNILHATKSGLFEWNYEKNQLTINPTFSSILNIVYDDQERFEFNDWLKLVDLEDQYNFEKEFNDLSSFKKDFISLDFRIQNNVGNLVWIHCYATRMDRLKHSENQIVGIISNQTHIKESKRDMEHINYLLNYFVENNSAGVAIFDKEMNYLYVSNVYKTQFNLTDDIIGKNHYKTFPDIPQKFKDAHQRTLRGETLSESRDTFIRSNGEINYTNWQTKPWYDKNGLVGGIMVYSELITDQVLKEMRLEYISKYDKLTGVLNRSYFIETLAKIDIEDNLSIGLIILDLNGLKLINDALGYDNGDIIIKMVADALKKHTEQFGEVFKTGGDEFTFIKLKSNEKEIKSLMKKMHEVIESLEYKHIKLSAAIGFALKTEKESKIEDILRLAETNMLSSKALDSMSLRNHAIKGIIETLNDKYEIEKSHSDRVQKLCTLMGKALNLNKEEMNELSAASILHDIGKISIPDSILMKPGKLTEEEYNIMKTHTEKGYHILKSAEGFANLAKYALTHHEKFDGSGYPNGLKGEEIPYFSRIICICDAYEAMTADRPYRKAQTKAYALEQLKMYRASQFDPNLVDIFIEKVIPLDK</sequence>
<dbReference type="Pfam" id="PF08448">
    <property type="entry name" value="PAS_4"/>
    <property type="match status" value="1"/>
</dbReference>
<dbReference type="InterPro" id="IPR043128">
    <property type="entry name" value="Rev_trsase/Diguanyl_cyclase"/>
</dbReference>
<dbReference type="Gene3D" id="3.30.450.20">
    <property type="entry name" value="PAS domain"/>
    <property type="match status" value="2"/>
</dbReference>
<dbReference type="FunCoup" id="A0A061AGU4">
    <property type="interactions" value="2"/>
</dbReference>
<dbReference type="RefSeq" id="WP_052669997.1">
    <property type="nucleotide sequence ID" value="NZ_FUZK01000001.1"/>
</dbReference>
<dbReference type="SUPFAM" id="SSF55073">
    <property type="entry name" value="Nucleotide cyclase"/>
    <property type="match status" value="1"/>
</dbReference>
<name>A0A061AGU4_9MOLU</name>
<organism evidence="4 5">
    <name type="scientific">Acholeplasma oculi</name>
    <dbReference type="NCBI Taxonomy" id="35623"/>
    <lineage>
        <taxon>Bacteria</taxon>
        <taxon>Bacillati</taxon>
        <taxon>Mycoplasmatota</taxon>
        <taxon>Mollicutes</taxon>
        <taxon>Acholeplasmatales</taxon>
        <taxon>Acholeplasmataceae</taxon>
        <taxon>Acholeplasma</taxon>
    </lineage>
</organism>
<dbReference type="AlphaFoldDB" id="A0A061AGU4"/>
<gene>
    <name evidence="4" type="ORF">Aocu_07180</name>
</gene>
<dbReference type="InParanoid" id="A0A061AGU4"/>
<evidence type="ECO:0000259" key="2">
    <source>
        <dbReference type="PROSITE" id="PS50887"/>
    </source>
</evidence>
<dbReference type="SUPFAM" id="SSF109604">
    <property type="entry name" value="HD-domain/PDEase-like"/>
    <property type="match status" value="1"/>
</dbReference>
<dbReference type="PROSITE" id="PS51832">
    <property type="entry name" value="HD_GYP"/>
    <property type="match status" value="1"/>
</dbReference>
<feature type="transmembrane region" description="Helical" evidence="1">
    <location>
        <begin position="12"/>
        <end position="35"/>
    </location>
</feature>
<dbReference type="SMART" id="SM00267">
    <property type="entry name" value="GGDEF"/>
    <property type="match status" value="1"/>
</dbReference>
<dbReference type="Proteomes" id="UP000032434">
    <property type="component" value="Chromosome 1"/>
</dbReference>
<feature type="domain" description="GGDEF" evidence="2">
    <location>
        <begin position="332"/>
        <end position="459"/>
    </location>
</feature>
<dbReference type="OrthoDB" id="383993at2"/>
<keyword evidence="1" id="KW-1133">Transmembrane helix</keyword>
<dbReference type="Pfam" id="PF08447">
    <property type="entry name" value="PAS_3"/>
    <property type="match status" value="1"/>
</dbReference>
<evidence type="ECO:0000313" key="5">
    <source>
        <dbReference type="Proteomes" id="UP000032434"/>
    </source>
</evidence>
<dbReference type="PANTHER" id="PTHR43155:SF2">
    <property type="entry name" value="CYCLIC DI-GMP PHOSPHODIESTERASE PA4108"/>
    <property type="match status" value="1"/>
</dbReference>
<dbReference type="InterPro" id="IPR013655">
    <property type="entry name" value="PAS_fold_3"/>
</dbReference>
<dbReference type="EMBL" id="LK028559">
    <property type="protein sequence ID" value="CDR30791.1"/>
    <property type="molecule type" value="Genomic_DNA"/>
</dbReference>
<feature type="domain" description="HD-GYP" evidence="3">
    <location>
        <begin position="453"/>
        <end position="641"/>
    </location>
</feature>
<dbReference type="InterPro" id="IPR037522">
    <property type="entry name" value="HD_GYP_dom"/>
</dbReference>
<dbReference type="KEGG" id="aoc:Aocu_07180"/>
<dbReference type="NCBIfam" id="TIGR00254">
    <property type="entry name" value="GGDEF"/>
    <property type="match status" value="1"/>
</dbReference>
<dbReference type="InterPro" id="IPR029787">
    <property type="entry name" value="Nucleotide_cyclase"/>
</dbReference>